<feature type="chain" id="PRO_5008897307" evidence="1">
    <location>
        <begin position="25"/>
        <end position="169"/>
    </location>
</feature>
<dbReference type="EMBL" id="BDGG01000001">
    <property type="protein sequence ID" value="GAU89731.1"/>
    <property type="molecule type" value="Genomic_DNA"/>
</dbReference>
<organism evidence="2 3">
    <name type="scientific">Ramazzottius varieornatus</name>
    <name type="common">Water bear</name>
    <name type="synonym">Tardigrade</name>
    <dbReference type="NCBI Taxonomy" id="947166"/>
    <lineage>
        <taxon>Eukaryota</taxon>
        <taxon>Metazoa</taxon>
        <taxon>Ecdysozoa</taxon>
        <taxon>Tardigrada</taxon>
        <taxon>Eutardigrada</taxon>
        <taxon>Parachela</taxon>
        <taxon>Hypsibioidea</taxon>
        <taxon>Ramazzottiidae</taxon>
        <taxon>Ramazzottius</taxon>
    </lineage>
</organism>
<evidence type="ECO:0000256" key="1">
    <source>
        <dbReference type="SAM" id="SignalP"/>
    </source>
</evidence>
<accession>A0A1D1UJV5</accession>
<dbReference type="OrthoDB" id="10643720at2759"/>
<reference evidence="2 3" key="1">
    <citation type="journal article" date="2016" name="Nat. Commun.">
        <title>Extremotolerant tardigrade genome and improved radiotolerance of human cultured cells by tardigrade-unique protein.</title>
        <authorList>
            <person name="Hashimoto T."/>
            <person name="Horikawa D.D."/>
            <person name="Saito Y."/>
            <person name="Kuwahara H."/>
            <person name="Kozuka-Hata H."/>
            <person name="Shin-I T."/>
            <person name="Minakuchi Y."/>
            <person name="Ohishi K."/>
            <person name="Motoyama A."/>
            <person name="Aizu T."/>
            <person name="Enomoto A."/>
            <person name="Kondo K."/>
            <person name="Tanaka S."/>
            <person name="Hara Y."/>
            <person name="Koshikawa S."/>
            <person name="Sagara H."/>
            <person name="Miura T."/>
            <person name="Yokobori S."/>
            <person name="Miyagawa K."/>
            <person name="Suzuki Y."/>
            <person name="Kubo T."/>
            <person name="Oyama M."/>
            <person name="Kohara Y."/>
            <person name="Fujiyama A."/>
            <person name="Arakawa K."/>
            <person name="Katayama T."/>
            <person name="Toyoda A."/>
            <person name="Kunieda T."/>
        </authorList>
    </citation>
    <scope>NUCLEOTIDE SEQUENCE [LARGE SCALE GENOMIC DNA]</scope>
    <source>
        <strain evidence="2 3">YOKOZUNA-1</strain>
    </source>
</reference>
<keyword evidence="3" id="KW-1185">Reference proteome</keyword>
<protein>
    <submittedName>
        <fullName evidence="2">Uncharacterized protein</fullName>
    </submittedName>
</protein>
<feature type="signal peptide" evidence="1">
    <location>
        <begin position="1"/>
        <end position="24"/>
    </location>
</feature>
<sequence length="169" mass="19115">MYLMLWNIVCFCALAMTGLHNVHGHLRHRRQTNTTVHLSHSSKNAADRVQVTSKPTVAKFGCFPNILAEPVPSNKLKKLGFSYGYRANSIPDQPQPYNVWINTSFVDSGLVYLPDTMIPAIHAVQHTHTTFKINDTIICDLQDTNLLSRYDGVDHFVSFDSDSMDVPRR</sequence>
<keyword evidence="1" id="KW-0732">Signal</keyword>
<dbReference type="Proteomes" id="UP000186922">
    <property type="component" value="Unassembled WGS sequence"/>
</dbReference>
<dbReference type="AlphaFoldDB" id="A0A1D1UJV5"/>
<proteinExistence type="predicted"/>
<evidence type="ECO:0000313" key="3">
    <source>
        <dbReference type="Proteomes" id="UP000186922"/>
    </source>
</evidence>
<evidence type="ECO:0000313" key="2">
    <source>
        <dbReference type="EMBL" id="GAU89731.1"/>
    </source>
</evidence>
<gene>
    <name evidence="2" type="primary">RvY_02244-1</name>
    <name evidence="2" type="synonym">RvY_02244.1</name>
    <name evidence="2" type="ORF">RvY_02244</name>
</gene>
<name>A0A1D1UJV5_RAMVA</name>
<comment type="caution">
    <text evidence="2">The sequence shown here is derived from an EMBL/GenBank/DDBJ whole genome shotgun (WGS) entry which is preliminary data.</text>
</comment>